<dbReference type="CDD" id="cd00093">
    <property type="entry name" value="HTH_XRE"/>
    <property type="match status" value="1"/>
</dbReference>
<reference evidence="2" key="1">
    <citation type="submission" date="2019-03" db="EMBL/GenBank/DDBJ databases">
        <title>Single cell metagenomics reveals metabolic interactions within the superorganism composed of flagellate Streblomastix strix and complex community of Bacteroidetes bacteria on its surface.</title>
        <authorList>
            <person name="Treitli S.C."/>
            <person name="Kolisko M."/>
            <person name="Husnik F."/>
            <person name="Keeling P."/>
            <person name="Hampl V."/>
        </authorList>
    </citation>
    <scope>NUCLEOTIDE SEQUENCE</scope>
    <source>
        <strain evidence="2">STM</strain>
    </source>
</reference>
<dbReference type="InterPro" id="IPR001387">
    <property type="entry name" value="Cro/C1-type_HTH"/>
</dbReference>
<dbReference type="Gene3D" id="1.10.260.40">
    <property type="entry name" value="lambda repressor-like DNA-binding domains"/>
    <property type="match status" value="1"/>
</dbReference>
<comment type="caution">
    <text evidence="2">The sequence shown here is derived from an EMBL/GenBank/DDBJ whole genome shotgun (WGS) entry which is preliminary data.</text>
</comment>
<dbReference type="GO" id="GO:0003677">
    <property type="term" value="F:DNA binding"/>
    <property type="evidence" value="ECO:0007669"/>
    <property type="project" value="InterPro"/>
</dbReference>
<dbReference type="SUPFAM" id="SSF47413">
    <property type="entry name" value="lambda repressor-like DNA-binding domains"/>
    <property type="match status" value="1"/>
</dbReference>
<dbReference type="AlphaFoldDB" id="A0A5J4RR19"/>
<dbReference type="PROSITE" id="PS50943">
    <property type="entry name" value="HTH_CROC1"/>
    <property type="match status" value="1"/>
</dbReference>
<evidence type="ECO:0000259" key="1">
    <source>
        <dbReference type="PROSITE" id="PS50943"/>
    </source>
</evidence>
<protein>
    <recommendedName>
        <fullName evidence="1">HTH cro/C1-type domain-containing protein</fullName>
    </recommendedName>
</protein>
<sequence>MPQRQFAAALEIDTPMYSKIERGERPAKRKQIPVIAQLLKTDENMLVTLWLADKVITAIGDDKELANKAMKIAQQKMNK</sequence>
<gene>
    <name evidence="2" type="ORF">EZS27_015874</name>
</gene>
<organism evidence="2">
    <name type="scientific">termite gut metagenome</name>
    <dbReference type="NCBI Taxonomy" id="433724"/>
    <lineage>
        <taxon>unclassified sequences</taxon>
        <taxon>metagenomes</taxon>
        <taxon>organismal metagenomes</taxon>
    </lineage>
</organism>
<proteinExistence type="predicted"/>
<feature type="domain" description="HTH cro/C1-type" evidence="1">
    <location>
        <begin position="1"/>
        <end position="46"/>
    </location>
</feature>
<dbReference type="InterPro" id="IPR010982">
    <property type="entry name" value="Lambda_DNA-bd_dom_sf"/>
</dbReference>
<name>A0A5J4RR19_9ZZZZ</name>
<evidence type="ECO:0000313" key="2">
    <source>
        <dbReference type="EMBL" id="KAA6335942.1"/>
    </source>
</evidence>
<dbReference type="EMBL" id="SNRY01000844">
    <property type="protein sequence ID" value="KAA6335942.1"/>
    <property type="molecule type" value="Genomic_DNA"/>
</dbReference>
<accession>A0A5J4RR19</accession>